<dbReference type="EMBL" id="PZZZ01000006">
    <property type="protein sequence ID" value="PTM93576.1"/>
    <property type="molecule type" value="Genomic_DNA"/>
</dbReference>
<evidence type="ECO:0000313" key="10">
    <source>
        <dbReference type="EMBL" id="PTM93576.1"/>
    </source>
</evidence>
<feature type="domain" description="ABC transmembrane type-1" evidence="9">
    <location>
        <begin position="68"/>
        <end position="255"/>
    </location>
</feature>
<dbReference type="PANTHER" id="PTHR43848:SF2">
    <property type="entry name" value="PUTRESCINE TRANSPORT SYSTEM PERMEASE PROTEIN POTI"/>
    <property type="match status" value="1"/>
</dbReference>
<keyword evidence="3 8" id="KW-0813">Transport</keyword>
<dbReference type="SUPFAM" id="SSF161098">
    <property type="entry name" value="MetI-like"/>
    <property type="match status" value="1"/>
</dbReference>
<dbReference type="Proteomes" id="UP000241247">
    <property type="component" value="Unassembled WGS sequence"/>
</dbReference>
<dbReference type="GO" id="GO:0005886">
    <property type="term" value="C:plasma membrane"/>
    <property type="evidence" value="ECO:0007669"/>
    <property type="project" value="UniProtKB-SubCell"/>
</dbReference>
<feature type="transmembrane region" description="Helical" evidence="8">
    <location>
        <begin position="180"/>
        <end position="203"/>
    </location>
</feature>
<dbReference type="InterPro" id="IPR000515">
    <property type="entry name" value="MetI-like"/>
</dbReference>
<proteinExistence type="inferred from homology"/>
<dbReference type="PANTHER" id="PTHR43848">
    <property type="entry name" value="PUTRESCINE TRANSPORT SYSTEM PERMEASE PROTEIN POTI"/>
    <property type="match status" value="1"/>
</dbReference>
<dbReference type="RefSeq" id="WP_108003895.1">
    <property type="nucleotide sequence ID" value="NZ_JBHEEX010000005.1"/>
</dbReference>
<feature type="transmembrane region" description="Helical" evidence="8">
    <location>
        <begin position="12"/>
        <end position="37"/>
    </location>
</feature>
<dbReference type="Gene3D" id="1.10.3720.10">
    <property type="entry name" value="MetI-like"/>
    <property type="match status" value="1"/>
</dbReference>
<dbReference type="AlphaFoldDB" id="A0A2T5B3M0"/>
<comment type="subcellular location">
    <subcellularLocation>
        <location evidence="1 8">Cell membrane</location>
        <topology evidence="1 8">Multi-pass membrane protein</topology>
    </subcellularLocation>
</comment>
<comment type="similarity">
    <text evidence="2">Belongs to the binding-protein-dependent transport system permease family. CysTW subfamily.</text>
</comment>
<feature type="transmembrane region" description="Helical" evidence="8">
    <location>
        <begin position="139"/>
        <end position="159"/>
    </location>
</feature>
<evidence type="ECO:0000256" key="4">
    <source>
        <dbReference type="ARBA" id="ARBA00022475"/>
    </source>
</evidence>
<evidence type="ECO:0000259" key="9">
    <source>
        <dbReference type="PROSITE" id="PS50928"/>
    </source>
</evidence>
<keyword evidence="11" id="KW-1185">Reference proteome</keyword>
<keyword evidence="4" id="KW-1003">Cell membrane</keyword>
<feature type="transmembrane region" description="Helical" evidence="8">
    <location>
        <begin position="64"/>
        <end position="91"/>
    </location>
</feature>
<dbReference type="CDD" id="cd06261">
    <property type="entry name" value="TM_PBP2"/>
    <property type="match status" value="1"/>
</dbReference>
<dbReference type="Pfam" id="PF00528">
    <property type="entry name" value="BPD_transp_1"/>
    <property type="match status" value="1"/>
</dbReference>
<evidence type="ECO:0000256" key="5">
    <source>
        <dbReference type="ARBA" id="ARBA00022692"/>
    </source>
</evidence>
<keyword evidence="7 8" id="KW-0472">Membrane</keyword>
<evidence type="ECO:0000256" key="6">
    <source>
        <dbReference type="ARBA" id="ARBA00022989"/>
    </source>
</evidence>
<feature type="transmembrane region" description="Helical" evidence="8">
    <location>
        <begin position="241"/>
        <end position="264"/>
    </location>
</feature>
<dbReference type="PROSITE" id="PS50928">
    <property type="entry name" value="ABC_TM1"/>
    <property type="match status" value="1"/>
</dbReference>
<sequence length="276" mass="30391">MTEGGERRAWIVAARIWIGIFLVFLYLPIFMLILFSMQKNQFASFPLMGFSTEWYRKLFNDGTLITALGNSILVSPAAATVATIISFLAAYAINRFEFRGRNLLTGIFIMPVLIPGLILGVACLGLLSRLHLNGELYSVFLMHVLLTTAPALAIIQLRLSQLPRSHEEAAWDLGATEWQALRRVVIPWALPGIVGGWLLAFTFSFDEFLIAWFVAGFDQTLPVAIFSVLKAVVDPSLNAIGTIVFLISGIVLVGVEMFVLPLVFGREQGTDSNPGV</sequence>
<feature type="transmembrane region" description="Helical" evidence="8">
    <location>
        <begin position="209"/>
        <end position="229"/>
    </location>
</feature>
<evidence type="ECO:0000256" key="1">
    <source>
        <dbReference type="ARBA" id="ARBA00004651"/>
    </source>
</evidence>
<reference evidence="10 11" key="1">
    <citation type="submission" date="2018-04" db="EMBL/GenBank/DDBJ databases">
        <title>Genomic Encyclopedia of Type Strains, Phase IV (KMG-IV): sequencing the most valuable type-strain genomes for metagenomic binning, comparative biology and taxonomic classification.</title>
        <authorList>
            <person name="Goeker M."/>
        </authorList>
    </citation>
    <scope>NUCLEOTIDE SEQUENCE [LARGE SCALE GENOMIC DNA]</scope>
    <source>
        <strain evidence="10 11">DSM 7138</strain>
    </source>
</reference>
<evidence type="ECO:0000256" key="2">
    <source>
        <dbReference type="ARBA" id="ARBA00007069"/>
    </source>
</evidence>
<comment type="caution">
    <text evidence="10">The sequence shown here is derived from an EMBL/GenBank/DDBJ whole genome shotgun (WGS) entry which is preliminary data.</text>
</comment>
<evidence type="ECO:0000256" key="7">
    <source>
        <dbReference type="ARBA" id="ARBA00023136"/>
    </source>
</evidence>
<protein>
    <submittedName>
        <fullName evidence="10">ABC-type spermidine/putrescine transport system permease subunit II</fullName>
    </submittedName>
</protein>
<dbReference type="InterPro" id="IPR035906">
    <property type="entry name" value="MetI-like_sf"/>
</dbReference>
<evidence type="ECO:0000313" key="11">
    <source>
        <dbReference type="Proteomes" id="UP000241247"/>
    </source>
</evidence>
<keyword evidence="5 8" id="KW-0812">Transmembrane</keyword>
<organism evidence="10 11">
    <name type="scientific">Mycoplana dimorpha</name>
    <dbReference type="NCBI Taxonomy" id="28320"/>
    <lineage>
        <taxon>Bacteria</taxon>
        <taxon>Pseudomonadati</taxon>
        <taxon>Pseudomonadota</taxon>
        <taxon>Alphaproteobacteria</taxon>
        <taxon>Hyphomicrobiales</taxon>
        <taxon>Rhizobiaceae</taxon>
        <taxon>Mycoplana</taxon>
    </lineage>
</organism>
<name>A0A2T5B3M0_MYCDI</name>
<dbReference type="GO" id="GO:0055085">
    <property type="term" value="P:transmembrane transport"/>
    <property type="evidence" value="ECO:0007669"/>
    <property type="project" value="InterPro"/>
</dbReference>
<evidence type="ECO:0000256" key="8">
    <source>
        <dbReference type="RuleBase" id="RU363032"/>
    </source>
</evidence>
<evidence type="ECO:0000256" key="3">
    <source>
        <dbReference type="ARBA" id="ARBA00022448"/>
    </source>
</evidence>
<gene>
    <name evidence="10" type="ORF">C7449_106262</name>
</gene>
<accession>A0A2T5B3M0</accession>
<dbReference type="OrthoDB" id="9808399at2"/>
<keyword evidence="6 8" id="KW-1133">Transmembrane helix</keyword>
<dbReference type="InterPro" id="IPR051789">
    <property type="entry name" value="Bact_Polyamine_Transport"/>
</dbReference>
<feature type="transmembrane region" description="Helical" evidence="8">
    <location>
        <begin position="103"/>
        <end position="127"/>
    </location>
</feature>